<dbReference type="InterPro" id="IPR036654">
    <property type="entry name" value="DNA_pol_III_psi_sf"/>
</dbReference>
<sequence>MNLNLYSSMSDNPAFLKYLLNDSLYLIDDESDAVSDFVVEKDDASVLAIEQSTNLVLDSKPTYVEQLKEVLVLFENPSDMEMKSAERAFLEKILGAVKLQWKDVQPYNVSKQQLMDFKHSKIIAFTSAHGLPVQTMYQLTTNHVQKIIVGHDLTTIAASVDHKKQLWAALQQMFA</sequence>
<name>A0ABY6CMY4_9BACT</name>
<dbReference type="SUPFAM" id="SSF102220">
    <property type="entry name" value="DNA polymerase III psi subunit"/>
    <property type="match status" value="1"/>
</dbReference>
<dbReference type="RefSeq" id="WP_262309317.1">
    <property type="nucleotide sequence ID" value="NZ_CP106679.1"/>
</dbReference>
<evidence type="ECO:0000313" key="1">
    <source>
        <dbReference type="EMBL" id="UXP31878.1"/>
    </source>
</evidence>
<evidence type="ECO:0000313" key="2">
    <source>
        <dbReference type="Proteomes" id="UP001065174"/>
    </source>
</evidence>
<dbReference type="Gene3D" id="3.40.50.10220">
    <property type="entry name" value="DNA polymerase III, psi subunit"/>
    <property type="match status" value="1"/>
</dbReference>
<proteinExistence type="predicted"/>
<accession>A0ABY6CMY4</accession>
<gene>
    <name evidence="1" type="ORF">N6H18_16140</name>
</gene>
<organism evidence="1 2">
    <name type="scientific">Reichenbachiella agarivorans</name>
    <dbReference type="NCBI Taxonomy" id="2979464"/>
    <lineage>
        <taxon>Bacteria</taxon>
        <taxon>Pseudomonadati</taxon>
        <taxon>Bacteroidota</taxon>
        <taxon>Cytophagia</taxon>
        <taxon>Cytophagales</taxon>
        <taxon>Reichenbachiellaceae</taxon>
        <taxon>Reichenbachiella</taxon>
    </lineage>
</organism>
<protein>
    <submittedName>
        <fullName evidence="1">Uncharacterized protein</fullName>
    </submittedName>
</protein>
<keyword evidence="2" id="KW-1185">Reference proteome</keyword>
<dbReference type="EMBL" id="CP106679">
    <property type="protein sequence ID" value="UXP31878.1"/>
    <property type="molecule type" value="Genomic_DNA"/>
</dbReference>
<dbReference type="Proteomes" id="UP001065174">
    <property type="component" value="Chromosome"/>
</dbReference>
<reference evidence="1" key="1">
    <citation type="submission" date="2022-09" db="EMBL/GenBank/DDBJ databases">
        <title>Comparative genomics and taxonomic characterization of three novel marine species of genus Reichenbachiella exhibiting antioxidant and polysaccharide degradation activities.</title>
        <authorList>
            <person name="Muhammad N."/>
            <person name="Lee Y.-J."/>
            <person name="Ko J."/>
            <person name="Kim S.-G."/>
        </authorList>
    </citation>
    <scope>NUCLEOTIDE SEQUENCE</scope>
    <source>
        <strain evidence="1">BKB1-1</strain>
    </source>
</reference>